<dbReference type="Proteomes" id="UP000824231">
    <property type="component" value="Unassembled WGS sequence"/>
</dbReference>
<reference evidence="1" key="1">
    <citation type="journal article" date="2021" name="PeerJ">
        <title>Extensive microbial diversity within the chicken gut microbiome revealed by metagenomics and culture.</title>
        <authorList>
            <person name="Gilroy R."/>
            <person name="Ravi A."/>
            <person name="Getino M."/>
            <person name="Pursley I."/>
            <person name="Horton D.L."/>
            <person name="Alikhan N.F."/>
            <person name="Baker D."/>
            <person name="Gharbi K."/>
            <person name="Hall N."/>
            <person name="Watson M."/>
            <person name="Adriaenssens E.M."/>
            <person name="Foster-Nyarko E."/>
            <person name="Jarju S."/>
            <person name="Secka A."/>
            <person name="Antonio M."/>
            <person name="Oren A."/>
            <person name="Chaudhuri R.R."/>
            <person name="La Ragione R."/>
            <person name="Hildebrand F."/>
            <person name="Pallen M.J."/>
        </authorList>
    </citation>
    <scope>NUCLEOTIDE SEQUENCE</scope>
    <source>
        <strain evidence="1">ChiSxjej3B15-572</strain>
    </source>
</reference>
<name>A0A9D2AKC3_9LACO</name>
<evidence type="ECO:0000313" key="2">
    <source>
        <dbReference type="Proteomes" id="UP000824231"/>
    </source>
</evidence>
<accession>A0A9D2AKC3</accession>
<protein>
    <submittedName>
        <fullName evidence="1">Uncharacterized protein</fullName>
    </submittedName>
</protein>
<comment type="caution">
    <text evidence="1">The sequence shown here is derived from an EMBL/GenBank/DDBJ whole genome shotgun (WGS) entry which is preliminary data.</text>
</comment>
<reference evidence="1" key="2">
    <citation type="submission" date="2021-04" db="EMBL/GenBank/DDBJ databases">
        <authorList>
            <person name="Gilroy R."/>
        </authorList>
    </citation>
    <scope>NUCLEOTIDE SEQUENCE</scope>
    <source>
        <strain evidence="1">ChiSxjej3B15-572</strain>
    </source>
</reference>
<organism evidence="1 2">
    <name type="scientific">Candidatus Limosilactobacillus merdigallinarum</name>
    <dbReference type="NCBI Taxonomy" id="2838652"/>
    <lineage>
        <taxon>Bacteria</taxon>
        <taxon>Bacillati</taxon>
        <taxon>Bacillota</taxon>
        <taxon>Bacilli</taxon>
        <taxon>Lactobacillales</taxon>
        <taxon>Lactobacillaceae</taxon>
        <taxon>Limosilactobacillus</taxon>
    </lineage>
</organism>
<dbReference type="AlphaFoldDB" id="A0A9D2AKC3"/>
<dbReference type="EMBL" id="DXFH01000009">
    <property type="protein sequence ID" value="HIX35301.1"/>
    <property type="molecule type" value="Genomic_DNA"/>
</dbReference>
<evidence type="ECO:0000313" key="1">
    <source>
        <dbReference type="EMBL" id="HIX35301.1"/>
    </source>
</evidence>
<proteinExistence type="predicted"/>
<sequence length="103" mass="11185">MTLASELSTLADTVRKLTGTAEKLSLSDITANLQKLIPPEKIVIMDDMAGKFNPEPRGAAYDVPLALSTKYPVLFGSSFTVSYEIYNSAHTPLSSQVYLMDSP</sequence>
<gene>
    <name evidence="1" type="ORF">H9856_02675</name>
</gene>